<dbReference type="InterPro" id="IPR047153">
    <property type="entry name" value="TRIM45/56/19-like"/>
</dbReference>
<dbReference type="PANTHER" id="PTHR25462">
    <property type="entry name" value="BONUS, ISOFORM C-RELATED"/>
    <property type="match status" value="1"/>
</dbReference>
<evidence type="ECO:0000256" key="2">
    <source>
        <dbReference type="SAM" id="Coils"/>
    </source>
</evidence>
<feature type="domain" description="B box-type" evidence="3">
    <location>
        <begin position="423"/>
        <end position="465"/>
    </location>
</feature>
<accession>A0A6J8A671</accession>
<dbReference type="Gene3D" id="3.30.160.60">
    <property type="entry name" value="Classic Zinc Finger"/>
    <property type="match status" value="1"/>
</dbReference>
<reference evidence="4 5" key="1">
    <citation type="submission" date="2020-06" db="EMBL/GenBank/DDBJ databases">
        <authorList>
            <person name="Li R."/>
            <person name="Bekaert M."/>
        </authorList>
    </citation>
    <scope>NUCLEOTIDE SEQUENCE [LARGE SCALE GENOMIC DNA]</scope>
    <source>
        <strain evidence="5">wild</strain>
    </source>
</reference>
<keyword evidence="1" id="KW-0863">Zinc-finger</keyword>
<evidence type="ECO:0000259" key="3">
    <source>
        <dbReference type="PROSITE" id="PS50119"/>
    </source>
</evidence>
<dbReference type="GO" id="GO:0008270">
    <property type="term" value="F:zinc ion binding"/>
    <property type="evidence" value="ECO:0007669"/>
    <property type="project" value="UniProtKB-KW"/>
</dbReference>
<proteinExistence type="predicted"/>
<dbReference type="AlphaFoldDB" id="A0A6J8A671"/>
<dbReference type="PANTHER" id="PTHR25462:SF296">
    <property type="entry name" value="MEIOTIC P26, ISOFORM F"/>
    <property type="match status" value="1"/>
</dbReference>
<evidence type="ECO:0000313" key="5">
    <source>
        <dbReference type="Proteomes" id="UP000507470"/>
    </source>
</evidence>
<dbReference type="CDD" id="cd19776">
    <property type="entry name" value="Bbox2_TRIM25_C-IV"/>
    <property type="match status" value="1"/>
</dbReference>
<evidence type="ECO:0000256" key="1">
    <source>
        <dbReference type="PROSITE-ProRule" id="PRU00024"/>
    </source>
</evidence>
<keyword evidence="5" id="KW-1185">Reference proteome</keyword>
<sequence length="839" mass="95378">MADGEDQKHEYYIKLLSFIIGPATETLHLYFEMKVLNTLDFFSFLEKHKHVLFHELNPSIPCCECQKVHIAAAKKKNRLIDTQFYLLFEKDEGRENKDHVRTQGHQIKQLCLCSISANGLTTVDMMDITLLSVVIKSCCPPGSISGHPSWIKDIKTTRNFLAHCPSGKITKTEFDQRFSITEQSVLNLARVVGSTCLKLIKSQISYFQKSELSTIRDIIKNSNDSIRQILGLFVEEQKNTIESIADQTRNLAENTDAMKTEVLTQLQEQKRIAVDIQKIVFEVKTVLKSQQAKSTDPSKKIVSHDDGVCYVEWKLETPGSWNIDAIKGTLENFSSLMGSFFRIVFVYKGSLVIQTTAPICFLQNEKDLQLAVKLFLGDLVDVCKLDSDTKTIVKVEVVLSQETFASHNVPEKMTISTFACDPCSNKNVSSEAVQYCYECQNKFCQQCIKTHNLNAAFLQHSLTDTGTLSFENSCAKHERNTLDFYCVEHDCLCCSSCIPEEHTSCQKLVPLKDAAKDILQSSMFQDVSNALSNITVLLDKAITSQDDNIECLDNDEVAIIDQVASNKAVIINRLDELETKLKQDTYALKKEQKTEFESAKNYLLQIMKPMKNISDKINEVFKNGSHEQMFVLINKCKLEILYYENQLHEFMPTLETRRLTFKPPDHIQNAVKSLGSTNLRSLQYNTQYNADYKRPKMEPVQIPFSVSQMPSKFTLDRKIEIKHSRDIWISNMGITYDNRLLLCNFYSKDLLVYSDHGDYLQDCKLSGESWDIAVIPDDDKAVVTQPLQQSIQFINIKTMTAGSIHYVPGDCYSICIVNDTICVGGHKGYLYIVNKQGDI</sequence>
<keyword evidence="2" id="KW-0175">Coiled coil</keyword>
<feature type="coiled-coil region" evidence="2">
    <location>
        <begin position="560"/>
        <end position="594"/>
    </location>
</feature>
<name>A0A6J8A671_MYTCO</name>
<dbReference type="Proteomes" id="UP000507470">
    <property type="component" value="Unassembled WGS sequence"/>
</dbReference>
<evidence type="ECO:0000313" key="4">
    <source>
        <dbReference type="EMBL" id="CAC5362326.1"/>
    </source>
</evidence>
<dbReference type="GO" id="GO:0061630">
    <property type="term" value="F:ubiquitin protein ligase activity"/>
    <property type="evidence" value="ECO:0007669"/>
    <property type="project" value="TreeGrafter"/>
</dbReference>
<dbReference type="InterPro" id="IPR000315">
    <property type="entry name" value="Znf_B-box"/>
</dbReference>
<dbReference type="InterPro" id="IPR011044">
    <property type="entry name" value="Quino_amine_DH_bsu"/>
</dbReference>
<keyword evidence="1" id="KW-0479">Metal-binding</keyword>
<dbReference type="EMBL" id="CACVKT020000740">
    <property type="protein sequence ID" value="CAC5362326.1"/>
    <property type="molecule type" value="Genomic_DNA"/>
</dbReference>
<organism evidence="4 5">
    <name type="scientific">Mytilus coruscus</name>
    <name type="common">Sea mussel</name>
    <dbReference type="NCBI Taxonomy" id="42192"/>
    <lineage>
        <taxon>Eukaryota</taxon>
        <taxon>Metazoa</taxon>
        <taxon>Spiralia</taxon>
        <taxon>Lophotrochozoa</taxon>
        <taxon>Mollusca</taxon>
        <taxon>Bivalvia</taxon>
        <taxon>Autobranchia</taxon>
        <taxon>Pteriomorphia</taxon>
        <taxon>Mytilida</taxon>
        <taxon>Mytiloidea</taxon>
        <taxon>Mytilidae</taxon>
        <taxon>Mytilinae</taxon>
        <taxon>Mytilus</taxon>
    </lineage>
</organism>
<feature type="domain" description="B box-type" evidence="3">
    <location>
        <begin position="474"/>
        <end position="511"/>
    </location>
</feature>
<protein>
    <recommendedName>
        <fullName evidence="3">B box-type domain-containing protein</fullName>
    </recommendedName>
</protein>
<dbReference type="PROSITE" id="PS50119">
    <property type="entry name" value="ZF_BBOX"/>
    <property type="match status" value="2"/>
</dbReference>
<gene>
    <name evidence="4" type="ORF">MCOR_4118</name>
</gene>
<dbReference type="OrthoDB" id="6109775at2759"/>
<dbReference type="SUPFAM" id="SSF57845">
    <property type="entry name" value="B-box zinc-binding domain"/>
    <property type="match status" value="1"/>
</dbReference>
<keyword evidence="1" id="KW-0862">Zinc</keyword>
<dbReference type="SUPFAM" id="SSF50969">
    <property type="entry name" value="YVTN repeat-like/Quinoprotein amine dehydrogenase"/>
    <property type="match status" value="1"/>
</dbReference>